<proteinExistence type="predicted"/>
<protein>
    <submittedName>
        <fullName evidence="2">Uncharacterized protein</fullName>
    </submittedName>
</protein>
<keyword evidence="3" id="KW-1185">Reference proteome</keyword>
<evidence type="ECO:0000256" key="1">
    <source>
        <dbReference type="SAM" id="Coils"/>
    </source>
</evidence>
<keyword evidence="1" id="KW-0175">Coiled coil</keyword>
<dbReference type="EMBL" id="CAKOAT010152932">
    <property type="protein sequence ID" value="CAH8345813.1"/>
    <property type="molecule type" value="Genomic_DNA"/>
</dbReference>
<evidence type="ECO:0000313" key="2">
    <source>
        <dbReference type="EMBL" id="CAH8345813.1"/>
    </source>
</evidence>
<evidence type="ECO:0000313" key="3">
    <source>
        <dbReference type="Proteomes" id="UP001642260"/>
    </source>
</evidence>
<dbReference type="Proteomes" id="UP001642260">
    <property type="component" value="Unassembled WGS sequence"/>
</dbReference>
<gene>
    <name evidence="2" type="ORF">ERUC_LOCUS16743</name>
</gene>
<reference evidence="2 3" key="1">
    <citation type="submission" date="2022-03" db="EMBL/GenBank/DDBJ databases">
        <authorList>
            <person name="Macdonald S."/>
            <person name="Ahmed S."/>
            <person name="Newling K."/>
        </authorList>
    </citation>
    <scope>NUCLEOTIDE SEQUENCE [LARGE SCALE GENOMIC DNA]</scope>
</reference>
<dbReference type="AlphaFoldDB" id="A0ABC8JXA3"/>
<organism evidence="2 3">
    <name type="scientific">Eruca vesicaria subsp. sativa</name>
    <name type="common">Garden rocket</name>
    <name type="synonym">Eruca sativa</name>
    <dbReference type="NCBI Taxonomy" id="29727"/>
    <lineage>
        <taxon>Eukaryota</taxon>
        <taxon>Viridiplantae</taxon>
        <taxon>Streptophyta</taxon>
        <taxon>Embryophyta</taxon>
        <taxon>Tracheophyta</taxon>
        <taxon>Spermatophyta</taxon>
        <taxon>Magnoliopsida</taxon>
        <taxon>eudicotyledons</taxon>
        <taxon>Gunneridae</taxon>
        <taxon>Pentapetalae</taxon>
        <taxon>rosids</taxon>
        <taxon>malvids</taxon>
        <taxon>Brassicales</taxon>
        <taxon>Brassicaceae</taxon>
        <taxon>Brassiceae</taxon>
        <taxon>Eruca</taxon>
    </lineage>
</organism>
<name>A0ABC8JXA3_ERUVS</name>
<sequence length="93" mass="10846">MKSIGTMIREAALSSQVHFLEQSVQKLDEELENQKKLNVQFVDRQRLFTTIINNPTRLANGEGYVCRIFNFDIHDVDYVSLRPSFRIHSTLMC</sequence>
<accession>A0ABC8JXA3</accession>
<feature type="coiled-coil region" evidence="1">
    <location>
        <begin position="10"/>
        <end position="44"/>
    </location>
</feature>
<comment type="caution">
    <text evidence="2">The sequence shown here is derived from an EMBL/GenBank/DDBJ whole genome shotgun (WGS) entry which is preliminary data.</text>
</comment>